<reference evidence="2" key="1">
    <citation type="submission" date="2022-06" db="EMBL/GenBank/DDBJ databases">
        <title>Vallitalea longa sp. nov., an anaerobic bacterium isolated from marine sediment.</title>
        <authorList>
            <person name="Hirano S."/>
            <person name="Terahara T."/>
            <person name="Mori K."/>
            <person name="Hamada M."/>
            <person name="Matsumoto R."/>
            <person name="Kobayashi T."/>
        </authorList>
    </citation>
    <scope>NUCLEOTIDE SEQUENCE</scope>
    <source>
        <strain evidence="2">SH18-1</strain>
    </source>
</reference>
<name>A0A9W6DI13_9FIRM</name>
<dbReference type="EMBL" id="BRLB01000027">
    <property type="protein sequence ID" value="GKX32147.1"/>
    <property type="molecule type" value="Genomic_DNA"/>
</dbReference>
<evidence type="ECO:0000313" key="3">
    <source>
        <dbReference type="Proteomes" id="UP001144256"/>
    </source>
</evidence>
<organism evidence="2 3">
    <name type="scientific">Vallitalea longa</name>
    <dbReference type="NCBI Taxonomy" id="2936439"/>
    <lineage>
        <taxon>Bacteria</taxon>
        <taxon>Bacillati</taxon>
        <taxon>Bacillota</taxon>
        <taxon>Clostridia</taxon>
        <taxon>Lachnospirales</taxon>
        <taxon>Vallitaleaceae</taxon>
        <taxon>Vallitalea</taxon>
    </lineage>
</organism>
<evidence type="ECO:0000256" key="1">
    <source>
        <dbReference type="SAM" id="Phobius"/>
    </source>
</evidence>
<feature type="transmembrane region" description="Helical" evidence="1">
    <location>
        <begin position="7"/>
        <end position="25"/>
    </location>
</feature>
<dbReference type="AlphaFoldDB" id="A0A9W6DI13"/>
<keyword evidence="1" id="KW-0472">Membrane</keyword>
<proteinExistence type="predicted"/>
<dbReference type="RefSeq" id="WP_281819572.1">
    <property type="nucleotide sequence ID" value="NZ_BRLB01000027.1"/>
</dbReference>
<dbReference type="Proteomes" id="UP001144256">
    <property type="component" value="Unassembled WGS sequence"/>
</dbReference>
<keyword evidence="3" id="KW-1185">Reference proteome</keyword>
<keyword evidence="1" id="KW-1133">Transmembrane helix</keyword>
<gene>
    <name evidence="2" type="ORF">SH1V18_46270</name>
</gene>
<protein>
    <submittedName>
        <fullName evidence="2">Uncharacterized protein</fullName>
    </submittedName>
</protein>
<sequence length="249" mass="29037">MKNHKKLIIGISITLSLMVLCFLGIRIDNTDNKKTFFDSTKVYAQTTDDVDEKLNTIMDELEELKKSNPIIAMSSSPYAIVEEITSYDELVNMGIEAVKPMYDILYKRPDAGLYEYILAMAIEEITNQEYIYDVDYGWSNALEFRLCYERKVNNSSDEFEYLMNSNKISNENKKQKITELGVFVVSDLLDELDKETSIFSKEEIETLLQQIIQTVPATHKLHSVETIEEWRVDNEQIYRDLKKLNKTEY</sequence>
<evidence type="ECO:0000313" key="2">
    <source>
        <dbReference type="EMBL" id="GKX32147.1"/>
    </source>
</evidence>
<keyword evidence="1" id="KW-0812">Transmembrane</keyword>
<comment type="caution">
    <text evidence="2">The sequence shown here is derived from an EMBL/GenBank/DDBJ whole genome shotgun (WGS) entry which is preliminary data.</text>
</comment>
<accession>A0A9W6DI13</accession>